<dbReference type="GO" id="GO:0031012">
    <property type="term" value="C:extracellular matrix"/>
    <property type="evidence" value="ECO:0007669"/>
    <property type="project" value="TreeGrafter"/>
</dbReference>
<comment type="caution">
    <text evidence="1">The sequence shown here is derived from an EMBL/GenBank/DDBJ whole genome shotgun (WGS) entry which is preliminary data.</text>
</comment>
<dbReference type="PANTHER" id="PTHR33395:SF22">
    <property type="entry name" value="REVERSE TRANSCRIPTASE DOMAIN-CONTAINING PROTEIN"/>
    <property type="match status" value="1"/>
</dbReference>
<dbReference type="OrthoDB" id="416454at2759"/>
<dbReference type="PANTHER" id="PTHR33395">
    <property type="entry name" value="TRANSCRIPTASE, PUTATIVE-RELATED-RELATED"/>
    <property type="match status" value="1"/>
</dbReference>
<reference evidence="1 2" key="1">
    <citation type="submission" date="2019-09" db="EMBL/GenBank/DDBJ databases">
        <title>Bird 10,000 Genomes (B10K) Project - Family phase.</title>
        <authorList>
            <person name="Zhang G."/>
        </authorList>
    </citation>
    <scope>NUCLEOTIDE SEQUENCE [LARGE SCALE GENOMIC DNA]</scope>
    <source>
        <strain evidence="1">B10K-DU-029-75</strain>
    </source>
</reference>
<feature type="non-terminal residue" evidence="1">
    <location>
        <position position="1"/>
    </location>
</feature>
<keyword evidence="2" id="KW-1185">Reference proteome</keyword>
<evidence type="ECO:0000313" key="1">
    <source>
        <dbReference type="EMBL" id="NWX33671.1"/>
    </source>
</evidence>
<protein>
    <submittedName>
        <fullName evidence="1">RTJK polymerase</fullName>
    </submittedName>
</protein>
<dbReference type="Proteomes" id="UP000579558">
    <property type="component" value="Unassembled WGS sequence"/>
</dbReference>
<name>A0A7K6VEV7_9PASS</name>
<dbReference type="GO" id="GO:0007508">
    <property type="term" value="P:larval heart development"/>
    <property type="evidence" value="ECO:0007669"/>
    <property type="project" value="TreeGrafter"/>
</dbReference>
<sequence length="306" mass="35651">PWKWALQGRGVQERWSIFKHRFFQAQEQCIMISKKSGKGGKRPAWMNKELLSFLQHKQETHRRWKQGQAAWNEYREVVRVSRNEMRKAMAYLELNLAKDIKDNKKGSFKYNNNKRKTKDNVGLLLNPGRTPVREDAEKAELLNTTFASVCTDKTSPQGSLTQESRVKEWWEEDIPLVKEDWVRKHLGKLDIHKSMGPDRMHPGVLRELADTIVRPLTIIFERSWRSGEVPEDWKKANVTPIFKKGKKEDPGSYWPVSLTSIPGKVMEHLILEAISTYIEDKVIWTSQHGFTKGKSCLTSLIAFYDE</sequence>
<dbReference type="AlphaFoldDB" id="A0A7K6VEV7"/>
<dbReference type="EMBL" id="VZRX01015729">
    <property type="protein sequence ID" value="NWX33671.1"/>
    <property type="molecule type" value="Genomic_DNA"/>
</dbReference>
<feature type="non-terminal residue" evidence="1">
    <location>
        <position position="306"/>
    </location>
</feature>
<organism evidence="1 2">
    <name type="scientific">Notiomystis cincta</name>
    <dbReference type="NCBI Taxonomy" id="366454"/>
    <lineage>
        <taxon>Eukaryota</taxon>
        <taxon>Metazoa</taxon>
        <taxon>Chordata</taxon>
        <taxon>Craniata</taxon>
        <taxon>Vertebrata</taxon>
        <taxon>Euteleostomi</taxon>
        <taxon>Archelosauria</taxon>
        <taxon>Archosauria</taxon>
        <taxon>Dinosauria</taxon>
        <taxon>Saurischia</taxon>
        <taxon>Theropoda</taxon>
        <taxon>Coelurosauria</taxon>
        <taxon>Aves</taxon>
        <taxon>Neognathae</taxon>
        <taxon>Neoaves</taxon>
        <taxon>Telluraves</taxon>
        <taxon>Australaves</taxon>
        <taxon>Passeriformes</taxon>
        <taxon>Notiomystidae</taxon>
        <taxon>Notiomystis</taxon>
    </lineage>
</organism>
<evidence type="ECO:0000313" key="2">
    <source>
        <dbReference type="Proteomes" id="UP000579558"/>
    </source>
</evidence>
<accession>A0A7K6VEV7</accession>
<gene>
    <name evidence="1" type="primary">Pol</name>
    <name evidence="1" type="ORF">NOTCIN_R15356</name>
</gene>
<proteinExistence type="predicted"/>
<dbReference type="GO" id="GO:0061343">
    <property type="term" value="P:cell adhesion involved in heart morphogenesis"/>
    <property type="evidence" value="ECO:0007669"/>
    <property type="project" value="TreeGrafter"/>
</dbReference>